<comment type="caution">
    <text evidence="2">The sequence shown here is derived from an EMBL/GenBank/DDBJ whole genome shotgun (WGS) entry which is preliminary data.</text>
</comment>
<dbReference type="EMBL" id="JAODOQ010000001">
    <property type="protein sequence ID" value="MCT8985239.1"/>
    <property type="molecule type" value="Genomic_DNA"/>
</dbReference>
<organism evidence="2 3">
    <name type="scientific">Shewanella phaeophyticola</name>
    <dbReference type="NCBI Taxonomy" id="2978345"/>
    <lineage>
        <taxon>Bacteria</taxon>
        <taxon>Pseudomonadati</taxon>
        <taxon>Pseudomonadota</taxon>
        <taxon>Gammaproteobacteria</taxon>
        <taxon>Alteromonadales</taxon>
        <taxon>Shewanellaceae</taxon>
        <taxon>Shewanella</taxon>
    </lineage>
</organism>
<dbReference type="Proteomes" id="UP001431192">
    <property type="component" value="Unassembled WGS sequence"/>
</dbReference>
<evidence type="ECO:0000256" key="1">
    <source>
        <dbReference type="SAM" id="SignalP"/>
    </source>
</evidence>
<evidence type="ECO:0000313" key="2">
    <source>
        <dbReference type="EMBL" id="MCT8985239.1"/>
    </source>
</evidence>
<proteinExistence type="predicted"/>
<protein>
    <submittedName>
        <fullName evidence="2">Uncharacterized protein</fullName>
    </submittedName>
</protein>
<feature type="signal peptide" evidence="1">
    <location>
        <begin position="1"/>
        <end position="19"/>
    </location>
</feature>
<dbReference type="RefSeq" id="WP_261731807.1">
    <property type="nucleotide sequence ID" value="NZ_JAODOQ010000001.1"/>
</dbReference>
<reference evidence="2" key="1">
    <citation type="submission" date="2022-09" db="EMBL/GenBank/DDBJ databases">
        <title>Shewanella sp. KJ10-1 sp.nov, isolated from marine algae.</title>
        <authorList>
            <person name="Butt M."/>
            <person name="Lee J.K."/>
            <person name="Kim J.M."/>
            <person name="Choi D.G."/>
        </authorList>
    </citation>
    <scope>NUCLEOTIDE SEQUENCE</scope>
    <source>
        <strain evidence="2">KJ10-1</strain>
    </source>
</reference>
<gene>
    <name evidence="2" type="ORF">N4T56_00170</name>
</gene>
<evidence type="ECO:0000313" key="3">
    <source>
        <dbReference type="Proteomes" id="UP001431192"/>
    </source>
</evidence>
<sequence>MRLCLIATGILLVSVNAQANTQLGEQLSFCAQKTDSLERLICYDELAANANPSANISLPAVAKAPADAVAANKPAAPVIASVPPQPVKPAAIEVPTAASSPELSVNDFGLQKRVIEDEVGRLYFTVADVSKAPGGALIVTLDNGQVWKQTNAERYKVKKGHDIYIETGALNSFLMGSDERNATTRVKRLK</sequence>
<accession>A0ABT2NXV8</accession>
<name>A0ABT2NXV8_9GAMM</name>
<feature type="chain" id="PRO_5047136373" evidence="1">
    <location>
        <begin position="20"/>
        <end position="190"/>
    </location>
</feature>
<keyword evidence="3" id="KW-1185">Reference proteome</keyword>
<keyword evidence="1" id="KW-0732">Signal</keyword>